<keyword evidence="4" id="KW-0378">Hydrolase</keyword>
<organism evidence="15 16">
    <name type="scientific">Fuscovulum blasticum DSM 2131</name>
    <dbReference type="NCBI Taxonomy" id="1188250"/>
    <lineage>
        <taxon>Bacteria</taxon>
        <taxon>Pseudomonadati</taxon>
        <taxon>Pseudomonadota</taxon>
        <taxon>Alphaproteobacteria</taxon>
        <taxon>Rhodobacterales</taxon>
        <taxon>Paracoccaceae</taxon>
        <taxon>Pseudogemmobacter</taxon>
    </lineage>
</organism>
<keyword evidence="6" id="KW-0067">ATP-binding</keyword>
<dbReference type="RefSeq" id="WP_107674002.1">
    <property type="nucleotide sequence ID" value="NZ_PZKE01000013.1"/>
</dbReference>
<name>A0A2T4J6H7_FUSBL</name>
<dbReference type="InterPro" id="IPR001650">
    <property type="entry name" value="Helicase_C-like"/>
</dbReference>
<dbReference type="EMBL" id="PZKE01000013">
    <property type="protein sequence ID" value="PTE13499.1"/>
    <property type="molecule type" value="Genomic_DNA"/>
</dbReference>
<feature type="compositionally biased region" description="Low complexity" evidence="11">
    <location>
        <begin position="385"/>
        <end position="412"/>
    </location>
</feature>
<dbReference type="PANTHER" id="PTHR47959:SF13">
    <property type="entry name" value="ATP-DEPENDENT RNA HELICASE RHLE"/>
    <property type="match status" value="1"/>
</dbReference>
<dbReference type="Pfam" id="PF00271">
    <property type="entry name" value="Helicase_C"/>
    <property type="match status" value="1"/>
</dbReference>
<evidence type="ECO:0000256" key="3">
    <source>
        <dbReference type="ARBA" id="ARBA00022741"/>
    </source>
</evidence>
<evidence type="ECO:0000313" key="16">
    <source>
        <dbReference type="Proteomes" id="UP000241362"/>
    </source>
</evidence>
<dbReference type="GO" id="GO:0009266">
    <property type="term" value="P:response to temperature stimulus"/>
    <property type="evidence" value="ECO:0007669"/>
    <property type="project" value="UniProtKB-ARBA"/>
</dbReference>
<dbReference type="GO" id="GO:0005829">
    <property type="term" value="C:cytosol"/>
    <property type="evidence" value="ECO:0007669"/>
    <property type="project" value="TreeGrafter"/>
</dbReference>
<comment type="caution">
    <text evidence="15">The sequence shown here is derived from an EMBL/GenBank/DDBJ whole genome shotgun (WGS) entry which is preliminary data.</text>
</comment>
<evidence type="ECO:0000256" key="2">
    <source>
        <dbReference type="ARBA" id="ARBA00022490"/>
    </source>
</evidence>
<dbReference type="GO" id="GO:0003724">
    <property type="term" value="F:RNA helicase activity"/>
    <property type="evidence" value="ECO:0007669"/>
    <property type="project" value="UniProtKB-EC"/>
</dbReference>
<dbReference type="PROSITE" id="PS51194">
    <property type="entry name" value="HELICASE_CTER"/>
    <property type="match status" value="1"/>
</dbReference>
<evidence type="ECO:0000256" key="8">
    <source>
        <dbReference type="ARBA" id="ARBA00047984"/>
    </source>
</evidence>
<feature type="domain" description="Helicase ATP-binding" evidence="12">
    <location>
        <begin position="33"/>
        <end position="208"/>
    </location>
</feature>
<dbReference type="GO" id="GO:0003676">
    <property type="term" value="F:nucleic acid binding"/>
    <property type="evidence" value="ECO:0007669"/>
    <property type="project" value="InterPro"/>
</dbReference>
<dbReference type="Gene3D" id="3.40.50.300">
    <property type="entry name" value="P-loop containing nucleotide triphosphate hydrolases"/>
    <property type="match status" value="2"/>
</dbReference>
<dbReference type="CDD" id="cd00268">
    <property type="entry name" value="DEADc"/>
    <property type="match status" value="1"/>
</dbReference>
<evidence type="ECO:0000256" key="5">
    <source>
        <dbReference type="ARBA" id="ARBA00022806"/>
    </source>
</evidence>
<dbReference type="InterPro" id="IPR050079">
    <property type="entry name" value="DEAD_box_RNA_helicase"/>
</dbReference>
<dbReference type="GO" id="GO:0042255">
    <property type="term" value="P:ribosome assembly"/>
    <property type="evidence" value="ECO:0007669"/>
    <property type="project" value="UniProtKB-ARBA"/>
</dbReference>
<evidence type="ECO:0000256" key="1">
    <source>
        <dbReference type="ARBA" id="ARBA00012552"/>
    </source>
</evidence>
<evidence type="ECO:0000259" key="12">
    <source>
        <dbReference type="PROSITE" id="PS51192"/>
    </source>
</evidence>
<evidence type="ECO:0000259" key="14">
    <source>
        <dbReference type="PROSITE" id="PS51195"/>
    </source>
</evidence>
<evidence type="ECO:0000256" key="7">
    <source>
        <dbReference type="ARBA" id="ARBA00038437"/>
    </source>
</evidence>
<keyword evidence="5 15" id="KW-0347">Helicase</keyword>
<sequence>MTTFEALGLSPKLLKALEKTALQTPTPIQAQAIPAIMQGKDLMGLAQTGTGKTAAFGLPLLHRLLDIGHPPGPRNVRALILVPTRELATQIRENFEVFTKGTAIKIVMVVGGASLNKQSQALVRGTDVLVATPGRLIDLLERGDVSLEKCGYLVLDEADHMLDMGFIHALRRIAKHIPLRRQTLMFSATMPKDIDEIAATYLRDPVKVQVAPPGKPAEKVTQGVHYIPNGDKARLLETYLKTHEGEQALVFCRTKHGSDKLNKLLASWGFRVGTVHGNRSQNQRDRTLSEFKAGELDVLVATDVAARGIDIPTVRHVYNYDMPNVPENYVHRIGRTARAGAEGASISFCAPAEMGELQAIEKILKKPLPVIGGAPWSAEVVAANPRPQQRQGRPGPRPAAKAGAKPQAKPRPMGGGQAPKRSGAKRPSRPLPRG</sequence>
<dbReference type="PROSITE" id="PS51192">
    <property type="entry name" value="HELICASE_ATP_BIND_1"/>
    <property type="match status" value="1"/>
</dbReference>
<dbReference type="InterPro" id="IPR044742">
    <property type="entry name" value="DEAD/DEAH_RhlB"/>
</dbReference>
<comment type="similarity">
    <text evidence="7">Belongs to the DEAD box helicase family.</text>
</comment>
<evidence type="ECO:0000256" key="9">
    <source>
        <dbReference type="ARBA" id="ARBA00074363"/>
    </source>
</evidence>
<feature type="domain" description="Helicase C-terminal" evidence="13">
    <location>
        <begin position="234"/>
        <end position="381"/>
    </location>
</feature>
<evidence type="ECO:0000256" key="4">
    <source>
        <dbReference type="ARBA" id="ARBA00022801"/>
    </source>
</evidence>
<dbReference type="InterPro" id="IPR014014">
    <property type="entry name" value="RNA_helicase_DEAD_Q_motif"/>
</dbReference>
<dbReference type="SMART" id="SM00490">
    <property type="entry name" value="HELICc"/>
    <property type="match status" value="1"/>
</dbReference>
<dbReference type="InterPro" id="IPR014001">
    <property type="entry name" value="Helicase_ATP-bd"/>
</dbReference>
<evidence type="ECO:0000256" key="11">
    <source>
        <dbReference type="SAM" id="MobiDB-lite"/>
    </source>
</evidence>
<keyword evidence="3" id="KW-0547">Nucleotide-binding</keyword>
<dbReference type="FunFam" id="3.40.50.300:FF:000108">
    <property type="entry name" value="ATP-dependent RNA helicase RhlE"/>
    <property type="match status" value="1"/>
</dbReference>
<dbReference type="Pfam" id="PF00270">
    <property type="entry name" value="DEAD"/>
    <property type="match status" value="1"/>
</dbReference>
<dbReference type="SMART" id="SM00487">
    <property type="entry name" value="DEXDc"/>
    <property type="match status" value="1"/>
</dbReference>
<feature type="region of interest" description="Disordered" evidence="11">
    <location>
        <begin position="383"/>
        <end position="434"/>
    </location>
</feature>
<evidence type="ECO:0000259" key="13">
    <source>
        <dbReference type="PROSITE" id="PS51194"/>
    </source>
</evidence>
<dbReference type="GO" id="GO:0005524">
    <property type="term" value="F:ATP binding"/>
    <property type="evidence" value="ECO:0007669"/>
    <property type="project" value="UniProtKB-KW"/>
</dbReference>
<feature type="short sequence motif" description="Q motif" evidence="10">
    <location>
        <begin position="2"/>
        <end position="30"/>
    </location>
</feature>
<feature type="domain" description="DEAD-box RNA helicase Q" evidence="14">
    <location>
        <begin position="2"/>
        <end position="30"/>
    </location>
</feature>
<dbReference type="InterPro" id="IPR011545">
    <property type="entry name" value="DEAD/DEAH_box_helicase_dom"/>
</dbReference>
<dbReference type="EC" id="3.6.4.13" evidence="1"/>
<dbReference type="PROSITE" id="PS51195">
    <property type="entry name" value="Q_MOTIF"/>
    <property type="match status" value="1"/>
</dbReference>
<dbReference type="AlphaFoldDB" id="A0A2T4J6H7"/>
<dbReference type="GO" id="GO:0016787">
    <property type="term" value="F:hydrolase activity"/>
    <property type="evidence" value="ECO:0007669"/>
    <property type="project" value="UniProtKB-KW"/>
</dbReference>
<evidence type="ECO:0000256" key="10">
    <source>
        <dbReference type="PROSITE-ProRule" id="PRU00552"/>
    </source>
</evidence>
<dbReference type="PANTHER" id="PTHR47959">
    <property type="entry name" value="ATP-DEPENDENT RNA HELICASE RHLE-RELATED"/>
    <property type="match status" value="1"/>
</dbReference>
<evidence type="ECO:0000256" key="6">
    <source>
        <dbReference type="ARBA" id="ARBA00022840"/>
    </source>
</evidence>
<evidence type="ECO:0000313" key="15">
    <source>
        <dbReference type="EMBL" id="PTE13499.1"/>
    </source>
</evidence>
<accession>A0A2T4J6H7</accession>
<reference evidence="15 16" key="1">
    <citation type="submission" date="2018-03" db="EMBL/GenBank/DDBJ databases">
        <title>Rhodobacter blasticus.</title>
        <authorList>
            <person name="Meyer T.E."/>
            <person name="Miller S."/>
            <person name="Lodha T."/>
            <person name="Gandham S."/>
            <person name="Chintalapati S."/>
            <person name="Chintalapati V.R."/>
        </authorList>
    </citation>
    <scope>NUCLEOTIDE SEQUENCE [LARGE SCALE GENOMIC DNA]</scope>
    <source>
        <strain evidence="15 16">DSM 2131</strain>
    </source>
</reference>
<dbReference type="Proteomes" id="UP000241362">
    <property type="component" value="Unassembled WGS sequence"/>
</dbReference>
<proteinExistence type="inferred from homology"/>
<protein>
    <recommendedName>
        <fullName evidence="9">DEAD-box ATP-dependent RNA helicase RhpA</fullName>
        <ecNumber evidence="1">3.6.4.13</ecNumber>
    </recommendedName>
</protein>
<comment type="catalytic activity">
    <reaction evidence="8">
        <text>ATP + H2O = ADP + phosphate + H(+)</text>
        <dbReference type="Rhea" id="RHEA:13065"/>
        <dbReference type="ChEBI" id="CHEBI:15377"/>
        <dbReference type="ChEBI" id="CHEBI:15378"/>
        <dbReference type="ChEBI" id="CHEBI:30616"/>
        <dbReference type="ChEBI" id="CHEBI:43474"/>
        <dbReference type="ChEBI" id="CHEBI:456216"/>
        <dbReference type="EC" id="3.6.4.13"/>
    </reaction>
</comment>
<keyword evidence="2" id="KW-0963">Cytoplasm</keyword>
<keyword evidence="16" id="KW-1185">Reference proteome</keyword>
<gene>
    <name evidence="15" type="ORF">C5F44_13150</name>
</gene>
<dbReference type="InterPro" id="IPR027417">
    <property type="entry name" value="P-loop_NTPase"/>
</dbReference>
<dbReference type="SUPFAM" id="SSF52540">
    <property type="entry name" value="P-loop containing nucleoside triphosphate hydrolases"/>
    <property type="match status" value="1"/>
</dbReference>
<dbReference type="CDD" id="cd18787">
    <property type="entry name" value="SF2_C_DEAD"/>
    <property type="match status" value="1"/>
</dbReference>